<accession>A0AA38W9U1</accession>
<dbReference type="GO" id="GO:0034976">
    <property type="term" value="P:response to endoplasmic reticulum stress"/>
    <property type="evidence" value="ECO:0007669"/>
    <property type="project" value="TreeGrafter"/>
</dbReference>
<keyword evidence="9" id="KW-0413">Isomerase</keyword>
<dbReference type="PANTHER" id="PTHR45815:SF3">
    <property type="entry name" value="PROTEIN DISULFIDE-ISOMERASE A6"/>
    <property type="match status" value="1"/>
</dbReference>
<dbReference type="NCBIfam" id="TIGR01126">
    <property type="entry name" value="pdi_dom"/>
    <property type="match status" value="2"/>
</dbReference>
<evidence type="ECO:0000256" key="6">
    <source>
        <dbReference type="ARBA" id="ARBA00022737"/>
    </source>
</evidence>
<keyword evidence="7" id="KW-0256">Endoplasmic reticulum</keyword>
<dbReference type="InterPro" id="IPR017937">
    <property type="entry name" value="Thioredoxin_CS"/>
</dbReference>
<evidence type="ECO:0000256" key="3">
    <source>
        <dbReference type="ARBA" id="ARBA00006347"/>
    </source>
</evidence>
<organism evidence="14 15">
    <name type="scientific">Centaurea solstitialis</name>
    <name type="common">yellow star-thistle</name>
    <dbReference type="NCBI Taxonomy" id="347529"/>
    <lineage>
        <taxon>Eukaryota</taxon>
        <taxon>Viridiplantae</taxon>
        <taxon>Streptophyta</taxon>
        <taxon>Embryophyta</taxon>
        <taxon>Tracheophyta</taxon>
        <taxon>Spermatophyta</taxon>
        <taxon>Magnoliopsida</taxon>
        <taxon>eudicotyledons</taxon>
        <taxon>Gunneridae</taxon>
        <taxon>Pentapetalae</taxon>
        <taxon>asterids</taxon>
        <taxon>campanulids</taxon>
        <taxon>Asterales</taxon>
        <taxon>Asteraceae</taxon>
        <taxon>Carduoideae</taxon>
        <taxon>Cardueae</taxon>
        <taxon>Centaureinae</taxon>
        <taxon>Centaurea</taxon>
    </lineage>
</organism>
<sequence>MNRSAKGLILISFFLLSISSNLNFVDAFYGSSSPVVQLTPSNFKSKVVNSNSVVLVEFFAPWCGHCQALTPTWEKAATVLKGVATVAAIDADAHQAIAQEYGIKGFPTIKVFVPGKAPVDYQGAREVKPIAEFALQQVKALLKDRLSGKTTTGSSEKKSEPSLSVELNSRNFDEMVVKSKDLWMVEFFAPWCGHCKKLAPEWKKAAKNLQGKVKLGHVNCDDEKSLMSRFKVQGFPTILVFGADKDSPITYEGARSASAIESFALVQLETNVAPPEVTELTSPDVMEEKCGSAAICFVAFLPDILDSKAEGRNKYLETLLSIAEKFKRSPYSYVWAAAGKQAELEKNVGVGGYGYPALVALNIKKGAYAPLRSAFERDQIIEFVKTAGLGGKGTLPLEGSPTVVKTEPWDGKDGEIIEEDEFSLEELMGEDSSGKDEL</sequence>
<dbReference type="Gene3D" id="3.40.30.10">
    <property type="entry name" value="Glutaredoxin"/>
    <property type="match status" value="3"/>
</dbReference>
<evidence type="ECO:0000256" key="11">
    <source>
        <dbReference type="RuleBase" id="RU004208"/>
    </source>
</evidence>
<dbReference type="EMBL" id="JARYMX010000004">
    <property type="protein sequence ID" value="KAJ9552422.1"/>
    <property type="molecule type" value="Genomic_DNA"/>
</dbReference>
<evidence type="ECO:0000259" key="13">
    <source>
        <dbReference type="PROSITE" id="PS51352"/>
    </source>
</evidence>
<comment type="catalytic activity">
    <reaction evidence="1">
        <text>Catalyzes the rearrangement of -S-S- bonds in proteins.</text>
        <dbReference type="EC" id="5.3.4.1"/>
    </reaction>
</comment>
<evidence type="ECO:0000256" key="5">
    <source>
        <dbReference type="ARBA" id="ARBA00022729"/>
    </source>
</evidence>
<dbReference type="AlphaFoldDB" id="A0AA38W9U1"/>
<feature type="signal peptide" evidence="12">
    <location>
        <begin position="1"/>
        <end position="27"/>
    </location>
</feature>
<evidence type="ECO:0000256" key="12">
    <source>
        <dbReference type="SAM" id="SignalP"/>
    </source>
</evidence>
<comment type="similarity">
    <text evidence="3 11">Belongs to the protein disulfide isomerase family.</text>
</comment>
<proteinExistence type="inferred from homology"/>
<protein>
    <recommendedName>
        <fullName evidence="4">protein disulfide-isomerase</fullName>
        <ecNumber evidence="4">5.3.4.1</ecNumber>
    </recommendedName>
</protein>
<dbReference type="PROSITE" id="PS51352">
    <property type="entry name" value="THIOREDOXIN_2"/>
    <property type="match status" value="2"/>
</dbReference>
<keyword evidence="10" id="KW-0676">Redox-active center</keyword>
<dbReference type="GO" id="GO:0015035">
    <property type="term" value="F:protein-disulfide reductase activity"/>
    <property type="evidence" value="ECO:0007669"/>
    <property type="project" value="TreeGrafter"/>
</dbReference>
<keyword evidence="5 12" id="KW-0732">Signal</keyword>
<dbReference type="GO" id="GO:0005788">
    <property type="term" value="C:endoplasmic reticulum lumen"/>
    <property type="evidence" value="ECO:0007669"/>
    <property type="project" value="UniProtKB-SubCell"/>
</dbReference>
<dbReference type="Pfam" id="PF00085">
    <property type="entry name" value="Thioredoxin"/>
    <property type="match status" value="2"/>
</dbReference>
<gene>
    <name evidence="14" type="ORF">OSB04_016467</name>
</gene>
<feature type="domain" description="Thioredoxin" evidence="13">
    <location>
        <begin position="27"/>
        <end position="143"/>
    </location>
</feature>
<dbReference type="InterPro" id="IPR057305">
    <property type="entry name" value="Thioredox_PDIA6_C"/>
</dbReference>
<dbReference type="CDD" id="cd03001">
    <property type="entry name" value="PDI_a_P5"/>
    <property type="match status" value="2"/>
</dbReference>
<dbReference type="EC" id="5.3.4.1" evidence="4"/>
<dbReference type="GO" id="GO:0003756">
    <property type="term" value="F:protein disulfide isomerase activity"/>
    <property type="evidence" value="ECO:0007669"/>
    <property type="project" value="UniProtKB-EC"/>
</dbReference>
<evidence type="ECO:0000313" key="15">
    <source>
        <dbReference type="Proteomes" id="UP001172457"/>
    </source>
</evidence>
<dbReference type="Pfam" id="PF24541">
    <property type="entry name" value="Thioredox_PDIA6_C"/>
    <property type="match status" value="1"/>
</dbReference>
<dbReference type="SUPFAM" id="SSF52833">
    <property type="entry name" value="Thioredoxin-like"/>
    <property type="match status" value="3"/>
</dbReference>
<feature type="chain" id="PRO_5041330213" description="protein disulfide-isomerase" evidence="12">
    <location>
        <begin position="28"/>
        <end position="438"/>
    </location>
</feature>
<dbReference type="CDD" id="cd02983">
    <property type="entry name" value="P5_C"/>
    <property type="match status" value="1"/>
</dbReference>
<dbReference type="PANTHER" id="PTHR45815">
    <property type="entry name" value="PROTEIN DISULFIDE-ISOMERASE A6"/>
    <property type="match status" value="1"/>
</dbReference>
<reference evidence="14" key="1">
    <citation type="submission" date="2023-03" db="EMBL/GenBank/DDBJ databases">
        <title>Chromosome-scale reference genome and RAD-based genetic map of yellow starthistle (Centaurea solstitialis) reveal putative structural variation and QTLs associated with invader traits.</title>
        <authorList>
            <person name="Reatini B."/>
            <person name="Cang F.A."/>
            <person name="Jiang Q."/>
            <person name="Mckibben M.T.W."/>
            <person name="Barker M.S."/>
            <person name="Rieseberg L.H."/>
            <person name="Dlugosch K.M."/>
        </authorList>
    </citation>
    <scope>NUCLEOTIDE SEQUENCE</scope>
    <source>
        <strain evidence="14">CAN-66</strain>
        <tissue evidence="14">Leaf</tissue>
    </source>
</reference>
<evidence type="ECO:0000256" key="4">
    <source>
        <dbReference type="ARBA" id="ARBA00012723"/>
    </source>
</evidence>
<dbReference type="PROSITE" id="PS00194">
    <property type="entry name" value="THIOREDOXIN_1"/>
    <property type="match status" value="2"/>
</dbReference>
<dbReference type="FunFam" id="3.40.30.10:FF:000050">
    <property type="entry name" value="protein disulfide-isomerase A6 isoform X1"/>
    <property type="match status" value="1"/>
</dbReference>
<dbReference type="InterPro" id="IPR005788">
    <property type="entry name" value="PDI_thioredoxin-like_dom"/>
</dbReference>
<comment type="subcellular location">
    <subcellularLocation>
        <location evidence="2">Endoplasmic reticulum lumen</location>
    </subcellularLocation>
</comment>
<evidence type="ECO:0000313" key="14">
    <source>
        <dbReference type="EMBL" id="KAJ9552422.1"/>
    </source>
</evidence>
<evidence type="ECO:0000256" key="7">
    <source>
        <dbReference type="ARBA" id="ARBA00022824"/>
    </source>
</evidence>
<evidence type="ECO:0000256" key="2">
    <source>
        <dbReference type="ARBA" id="ARBA00004319"/>
    </source>
</evidence>
<keyword evidence="15" id="KW-1185">Reference proteome</keyword>
<keyword evidence="8" id="KW-1015">Disulfide bond</keyword>
<dbReference type="Proteomes" id="UP001172457">
    <property type="component" value="Chromosome 4"/>
</dbReference>
<feature type="domain" description="Thioredoxin" evidence="13">
    <location>
        <begin position="154"/>
        <end position="270"/>
    </location>
</feature>
<evidence type="ECO:0000256" key="9">
    <source>
        <dbReference type="ARBA" id="ARBA00023235"/>
    </source>
</evidence>
<name>A0AA38W9U1_9ASTR</name>
<keyword evidence="6" id="KW-0677">Repeat</keyword>
<evidence type="ECO:0000256" key="1">
    <source>
        <dbReference type="ARBA" id="ARBA00001182"/>
    </source>
</evidence>
<comment type="caution">
    <text evidence="14">The sequence shown here is derived from an EMBL/GenBank/DDBJ whole genome shotgun (WGS) entry which is preliminary data.</text>
</comment>
<dbReference type="PRINTS" id="PR00421">
    <property type="entry name" value="THIOREDOXIN"/>
</dbReference>
<dbReference type="InterPro" id="IPR013766">
    <property type="entry name" value="Thioredoxin_domain"/>
</dbReference>
<dbReference type="InterPro" id="IPR036249">
    <property type="entry name" value="Thioredoxin-like_sf"/>
</dbReference>
<evidence type="ECO:0000256" key="10">
    <source>
        <dbReference type="ARBA" id="ARBA00023284"/>
    </source>
</evidence>
<evidence type="ECO:0000256" key="8">
    <source>
        <dbReference type="ARBA" id="ARBA00023157"/>
    </source>
</evidence>